<dbReference type="Proteomes" id="UP000257109">
    <property type="component" value="Unassembled WGS sequence"/>
</dbReference>
<reference evidence="1" key="1">
    <citation type="submission" date="2018-05" db="EMBL/GenBank/DDBJ databases">
        <title>Draft genome of Mucuna pruriens seed.</title>
        <authorList>
            <person name="Nnadi N.E."/>
            <person name="Vos R."/>
            <person name="Hasami M.H."/>
            <person name="Devisetty U.K."/>
            <person name="Aguiy J.C."/>
        </authorList>
    </citation>
    <scope>NUCLEOTIDE SEQUENCE [LARGE SCALE GENOMIC DNA]</scope>
    <source>
        <strain evidence="1">JCA_2017</strain>
    </source>
</reference>
<dbReference type="OrthoDB" id="2822301at2759"/>
<accession>A0A371ERG4</accession>
<dbReference type="EMBL" id="QJKJ01012453">
    <property type="protein sequence ID" value="RDX68631.1"/>
    <property type="molecule type" value="Genomic_DNA"/>
</dbReference>
<evidence type="ECO:0000313" key="1">
    <source>
        <dbReference type="EMBL" id="RDX68631.1"/>
    </source>
</evidence>
<comment type="caution">
    <text evidence="1">The sequence shown here is derived from an EMBL/GenBank/DDBJ whole genome shotgun (WGS) entry which is preliminary data.</text>
</comment>
<evidence type="ECO:0000313" key="2">
    <source>
        <dbReference type="Proteomes" id="UP000257109"/>
    </source>
</evidence>
<protein>
    <recommendedName>
        <fullName evidence="3">Zinc finger GRF-type domain-containing protein</fullName>
    </recommendedName>
</protein>
<gene>
    <name evidence="1" type="ORF">CR513_52357</name>
</gene>
<evidence type="ECO:0008006" key="3">
    <source>
        <dbReference type="Google" id="ProtNLM"/>
    </source>
</evidence>
<keyword evidence="2" id="KW-1185">Reference proteome</keyword>
<proteinExistence type="predicted"/>
<dbReference type="AlphaFoldDB" id="A0A371ERG4"/>
<feature type="non-terminal residue" evidence="1">
    <location>
        <position position="1"/>
    </location>
</feature>
<sequence length="111" mass="12833">MVKMSRNGSYWFDMDTSEMSSNRRFRRHACCECGGRVKVYTSRTSRNPGRRFLRCPNYRCVDTGGMELWFFPLDGRANLRKCGGDHRRATKAGGRSEEKKLVVQAPIVVFM</sequence>
<name>A0A371ERG4_MUCPR</name>
<organism evidence="1 2">
    <name type="scientific">Mucuna pruriens</name>
    <name type="common">Velvet bean</name>
    <name type="synonym">Dolichos pruriens</name>
    <dbReference type="NCBI Taxonomy" id="157652"/>
    <lineage>
        <taxon>Eukaryota</taxon>
        <taxon>Viridiplantae</taxon>
        <taxon>Streptophyta</taxon>
        <taxon>Embryophyta</taxon>
        <taxon>Tracheophyta</taxon>
        <taxon>Spermatophyta</taxon>
        <taxon>Magnoliopsida</taxon>
        <taxon>eudicotyledons</taxon>
        <taxon>Gunneridae</taxon>
        <taxon>Pentapetalae</taxon>
        <taxon>rosids</taxon>
        <taxon>fabids</taxon>
        <taxon>Fabales</taxon>
        <taxon>Fabaceae</taxon>
        <taxon>Papilionoideae</taxon>
        <taxon>50 kb inversion clade</taxon>
        <taxon>NPAAA clade</taxon>
        <taxon>indigoferoid/millettioid clade</taxon>
        <taxon>Phaseoleae</taxon>
        <taxon>Mucuna</taxon>
    </lineage>
</organism>
<feature type="non-terminal residue" evidence="1">
    <location>
        <position position="111"/>
    </location>
</feature>